<reference evidence="2" key="1">
    <citation type="submission" date="2018-05" db="EMBL/GenBank/DDBJ databases">
        <authorList>
            <person name="Lanie J.A."/>
            <person name="Ng W.-L."/>
            <person name="Kazmierczak K.M."/>
            <person name="Andrzejewski T.M."/>
            <person name="Davidsen T.M."/>
            <person name="Wayne K.J."/>
            <person name="Tettelin H."/>
            <person name="Glass J.I."/>
            <person name="Rusch D."/>
            <person name="Podicherti R."/>
            <person name="Tsui H.-C.T."/>
            <person name="Winkler M.E."/>
        </authorList>
    </citation>
    <scope>NUCLEOTIDE SEQUENCE</scope>
</reference>
<organism evidence="2">
    <name type="scientific">marine metagenome</name>
    <dbReference type="NCBI Taxonomy" id="408172"/>
    <lineage>
        <taxon>unclassified sequences</taxon>
        <taxon>metagenomes</taxon>
        <taxon>ecological metagenomes</taxon>
    </lineage>
</organism>
<feature type="non-terminal residue" evidence="2">
    <location>
        <position position="1"/>
    </location>
</feature>
<dbReference type="EMBL" id="UINC01207182">
    <property type="protein sequence ID" value="SVE29167.1"/>
    <property type="molecule type" value="Genomic_DNA"/>
</dbReference>
<proteinExistence type="predicted"/>
<keyword evidence="1" id="KW-0812">Transmembrane</keyword>
<protein>
    <submittedName>
        <fullName evidence="2">Uncharacterized protein</fullName>
    </submittedName>
</protein>
<keyword evidence="1" id="KW-0472">Membrane</keyword>
<dbReference type="AlphaFoldDB" id="A0A383C9V0"/>
<evidence type="ECO:0000256" key="1">
    <source>
        <dbReference type="SAM" id="Phobius"/>
    </source>
</evidence>
<evidence type="ECO:0000313" key="2">
    <source>
        <dbReference type="EMBL" id="SVE29167.1"/>
    </source>
</evidence>
<gene>
    <name evidence="2" type="ORF">METZ01_LOCUS482021</name>
</gene>
<accession>A0A383C9V0</accession>
<keyword evidence="1" id="KW-1133">Transmembrane helix</keyword>
<sequence>TKSFALSNYSLTTQIVIINLSTAVFALVALIFFNFFLLISNKNLIDQQELIVNRLNEITDYLSKNAIKRILTFNDNCIRVVKEGNSECNQNEFLNKNYEDKLPQLDPTYTQQYIYSNFLDTQLAIKVFAEDWTKFADTDDIYATKEEIIISDISNIEEKKTSKNQGFYSIYKNIYFNFYNLFQEYFDKKKLKKLHSKHFDDNLTITETIKTKKIISYIYKDQENNFKTKFSSPILKEEKVYG</sequence>
<feature type="non-terminal residue" evidence="2">
    <location>
        <position position="242"/>
    </location>
</feature>
<feature type="transmembrane region" description="Helical" evidence="1">
    <location>
        <begin position="15"/>
        <end position="39"/>
    </location>
</feature>
<name>A0A383C9V0_9ZZZZ</name>